<dbReference type="PROSITE" id="PS51272">
    <property type="entry name" value="SLH"/>
    <property type="match status" value="2"/>
</dbReference>
<gene>
    <name evidence="3" type="ORF">GCM10011354_10180</name>
</gene>
<feature type="compositionally biased region" description="Low complexity" evidence="1">
    <location>
        <begin position="121"/>
        <end position="132"/>
    </location>
</feature>
<dbReference type="InterPro" id="IPR051465">
    <property type="entry name" value="Cell_Envelope_Struct_Comp"/>
</dbReference>
<dbReference type="Pfam" id="PF00395">
    <property type="entry name" value="SLH"/>
    <property type="match status" value="2"/>
</dbReference>
<accession>A0A8J3AC12</accession>
<organism evidence="3 4">
    <name type="scientific">Egicoccus halophilus</name>
    <dbReference type="NCBI Taxonomy" id="1670830"/>
    <lineage>
        <taxon>Bacteria</taxon>
        <taxon>Bacillati</taxon>
        <taxon>Actinomycetota</taxon>
        <taxon>Nitriliruptoria</taxon>
        <taxon>Egicoccales</taxon>
        <taxon>Egicoccaceae</taxon>
        <taxon>Egicoccus</taxon>
    </lineage>
</organism>
<dbReference type="InterPro" id="IPR001119">
    <property type="entry name" value="SLH_dom"/>
</dbReference>
<dbReference type="PANTHER" id="PTHR43308">
    <property type="entry name" value="OUTER MEMBRANE PROTEIN ALPHA-RELATED"/>
    <property type="match status" value="1"/>
</dbReference>
<sequence>MTPPDGADNLVTAAASLPRGGRLSAGSPAGRPNGGNPLQIHKTALRRRAAAGSVAAAMLFATVPTAALAAPADTDADCPPAEQPAADETAEDETPEDETPEDETPEDETPEDETPEDDPNAADPNAADPDAGTGSGGDDSGIPGGDSQNPFAALDHHILDDEGSNLECTTTTVDDEEADGTPETDENEGNDTPETDENEGNDTPETDENEGNDTPETDENEGNDTPEGGNTDEGGNGTIGTPNRPVAKPVPALTDVPSNNAHQTSIEKLYRYGITIGTGDTTYNPGGEMTRQQMATFLVRLLQHADASVPTPANHAESMAILKDRNIFVGDLHGNLHGAAKLNRAQGAALLVRTIEHVNGTELPVGEARFTDVGGTHAVNINKLAKAGIVSGYANDTFRPANPLRRDQMATLVSKSIDRLIHDGKISAL</sequence>
<feature type="region of interest" description="Disordered" evidence="1">
    <location>
        <begin position="1"/>
        <end position="52"/>
    </location>
</feature>
<feature type="compositionally biased region" description="Low complexity" evidence="1">
    <location>
        <begin position="71"/>
        <end position="87"/>
    </location>
</feature>
<feature type="domain" description="SLH" evidence="2">
    <location>
        <begin position="364"/>
        <end position="427"/>
    </location>
</feature>
<feature type="compositionally biased region" description="Acidic residues" evidence="1">
    <location>
        <begin position="88"/>
        <end position="120"/>
    </location>
</feature>
<dbReference type="EMBL" id="BMHA01000003">
    <property type="protein sequence ID" value="GGI04655.1"/>
    <property type="molecule type" value="Genomic_DNA"/>
</dbReference>
<dbReference type="Proteomes" id="UP000650511">
    <property type="component" value="Unassembled WGS sequence"/>
</dbReference>
<keyword evidence="4" id="KW-1185">Reference proteome</keyword>
<reference evidence="3" key="2">
    <citation type="submission" date="2020-09" db="EMBL/GenBank/DDBJ databases">
        <authorList>
            <person name="Sun Q."/>
            <person name="Zhou Y."/>
        </authorList>
    </citation>
    <scope>NUCLEOTIDE SEQUENCE</scope>
    <source>
        <strain evidence="3">CGMCC 1.14988</strain>
    </source>
</reference>
<feature type="compositionally biased region" description="Acidic residues" evidence="1">
    <location>
        <begin position="173"/>
        <end position="224"/>
    </location>
</feature>
<evidence type="ECO:0000259" key="2">
    <source>
        <dbReference type="PROSITE" id="PS51272"/>
    </source>
</evidence>
<comment type="caution">
    <text evidence="3">The sequence shown here is derived from an EMBL/GenBank/DDBJ whole genome shotgun (WGS) entry which is preliminary data.</text>
</comment>
<feature type="region of interest" description="Disordered" evidence="1">
    <location>
        <begin position="71"/>
        <end position="260"/>
    </location>
</feature>
<evidence type="ECO:0000313" key="4">
    <source>
        <dbReference type="Proteomes" id="UP000650511"/>
    </source>
</evidence>
<dbReference type="AlphaFoldDB" id="A0A8J3AC12"/>
<protein>
    <recommendedName>
        <fullName evidence="2">SLH domain-containing protein</fullName>
    </recommendedName>
</protein>
<feature type="compositionally biased region" description="Gly residues" evidence="1">
    <location>
        <begin position="133"/>
        <end position="144"/>
    </location>
</feature>
<dbReference type="PANTHER" id="PTHR43308:SF5">
    <property type="entry name" value="S-LAYER PROTEIN _ PEPTIDOGLYCAN ENDO-BETA-N-ACETYLGLUCOSAMINIDASE"/>
    <property type="match status" value="1"/>
</dbReference>
<name>A0A8J3AC12_9ACTN</name>
<evidence type="ECO:0000313" key="3">
    <source>
        <dbReference type="EMBL" id="GGI04655.1"/>
    </source>
</evidence>
<proteinExistence type="predicted"/>
<evidence type="ECO:0000256" key="1">
    <source>
        <dbReference type="SAM" id="MobiDB-lite"/>
    </source>
</evidence>
<reference evidence="3" key="1">
    <citation type="journal article" date="2014" name="Int. J. Syst. Evol. Microbiol.">
        <title>Complete genome sequence of Corynebacterium casei LMG S-19264T (=DSM 44701T), isolated from a smear-ripened cheese.</title>
        <authorList>
            <consortium name="US DOE Joint Genome Institute (JGI-PGF)"/>
            <person name="Walter F."/>
            <person name="Albersmeier A."/>
            <person name="Kalinowski J."/>
            <person name="Ruckert C."/>
        </authorList>
    </citation>
    <scope>NUCLEOTIDE SEQUENCE</scope>
    <source>
        <strain evidence="3">CGMCC 1.14988</strain>
    </source>
</reference>
<feature type="domain" description="SLH" evidence="2">
    <location>
        <begin position="249"/>
        <end position="312"/>
    </location>
</feature>